<dbReference type="GO" id="GO:0030170">
    <property type="term" value="F:pyridoxal phosphate binding"/>
    <property type="evidence" value="ECO:0007669"/>
    <property type="project" value="InterPro"/>
</dbReference>
<dbReference type="GO" id="GO:0004069">
    <property type="term" value="F:L-aspartate:2-oxoglutarate aminotransferase activity"/>
    <property type="evidence" value="ECO:0007669"/>
    <property type="project" value="UniProtKB-EC"/>
</dbReference>
<dbReference type="InterPro" id="IPR004838">
    <property type="entry name" value="NHTrfase_class1_PyrdxlP-BS"/>
</dbReference>
<evidence type="ECO:0000256" key="8">
    <source>
        <dbReference type="RuleBase" id="RU000481"/>
    </source>
</evidence>
<dbReference type="GO" id="GO:0006520">
    <property type="term" value="P:amino acid metabolic process"/>
    <property type="evidence" value="ECO:0007669"/>
    <property type="project" value="InterPro"/>
</dbReference>
<keyword evidence="5 8" id="KW-0808">Transferase</keyword>
<dbReference type="PANTHER" id="PTHR46383:SF1">
    <property type="entry name" value="ASPARTATE AMINOTRANSFERASE"/>
    <property type="match status" value="1"/>
</dbReference>
<name>A0A5J6MNY2_9PROT</name>
<feature type="domain" description="Aminotransferase class I/classII large" evidence="9">
    <location>
        <begin position="32"/>
        <end position="382"/>
    </location>
</feature>
<reference evidence="10 11" key="1">
    <citation type="submission" date="2019-08" db="EMBL/GenBank/DDBJ databases">
        <title>Hyperibacter terrae gen. nov., sp. nov. and Hyperibacter viscosus sp. nov., two new members in the family Rhodospirillaceae isolated from the rhizosphere of Hypericum perforatum.</title>
        <authorList>
            <person name="Noviana Z."/>
        </authorList>
    </citation>
    <scope>NUCLEOTIDE SEQUENCE [LARGE SCALE GENOMIC DNA]</scope>
    <source>
        <strain evidence="10 11">R5913</strain>
    </source>
</reference>
<dbReference type="InterPro" id="IPR004839">
    <property type="entry name" value="Aminotransferase_I/II_large"/>
</dbReference>
<dbReference type="Proteomes" id="UP000326202">
    <property type="component" value="Chromosome"/>
</dbReference>
<gene>
    <name evidence="10" type="primary">aruH</name>
    <name evidence="10" type="ORF">FRZ44_30830</name>
</gene>
<dbReference type="RefSeq" id="WP_151178000.1">
    <property type="nucleotide sequence ID" value="NZ_CP042906.1"/>
</dbReference>
<dbReference type="OrthoDB" id="9763453at2"/>
<dbReference type="KEGG" id="htq:FRZ44_30830"/>
<dbReference type="CDD" id="cd00609">
    <property type="entry name" value="AAT_like"/>
    <property type="match status" value="1"/>
</dbReference>
<dbReference type="InterPro" id="IPR015424">
    <property type="entry name" value="PyrdxlP-dep_Trfase"/>
</dbReference>
<evidence type="ECO:0000256" key="7">
    <source>
        <dbReference type="ARBA" id="ARBA00049185"/>
    </source>
</evidence>
<evidence type="ECO:0000256" key="2">
    <source>
        <dbReference type="ARBA" id="ARBA00007441"/>
    </source>
</evidence>
<evidence type="ECO:0000313" key="11">
    <source>
        <dbReference type="Proteomes" id="UP000326202"/>
    </source>
</evidence>
<comment type="similarity">
    <text evidence="2 8">Belongs to the class-I pyridoxal-phosphate-dependent aminotransferase family.</text>
</comment>
<dbReference type="Gene3D" id="3.90.1150.10">
    <property type="entry name" value="Aspartate Aminotransferase, domain 1"/>
    <property type="match status" value="1"/>
</dbReference>
<comment type="catalytic activity">
    <reaction evidence="7">
        <text>L-aspartate + 2-oxoglutarate = oxaloacetate + L-glutamate</text>
        <dbReference type="Rhea" id="RHEA:21824"/>
        <dbReference type="ChEBI" id="CHEBI:16452"/>
        <dbReference type="ChEBI" id="CHEBI:16810"/>
        <dbReference type="ChEBI" id="CHEBI:29985"/>
        <dbReference type="ChEBI" id="CHEBI:29991"/>
        <dbReference type="EC" id="2.6.1.1"/>
    </reaction>
</comment>
<sequence>MRFSSFVERIGGEGAAAWEIHFRASQLKRQGKDVILLSVGDPDFDTPPAIVDAAIESLRQGRTHYGEVVGDHRLRAAIAEAHEARSGQPTDPKQVVVVAGAQCALYAAAVCVLDQGDEIIVPEPAYVTYEAVVGASGARMVFVPLRPERGFQIEPETIERAVTAKTRAVLINSPHNPTGAVITRANWERIAEICVRHDLWLLSDEVYAGLIFEGEHVSPAGLPGMAERTVTINSLSKSHAMTGWRLGWSITPVELAEHIGNLALCMLYGSPPFIQDAARQAFAVEPPEVSAMKQGYRRRRDLVCGRLGNVKGLRCHRPEGGMFAMVDVRGTGLSAHDFASGLLDAEGVSVLPGDAFGPSAAGHVRISLGNADEELARACDRIERYAARLAP</sequence>
<keyword evidence="10" id="KW-0670">Pyruvate</keyword>
<dbReference type="EMBL" id="CP042906">
    <property type="protein sequence ID" value="QEX17780.1"/>
    <property type="molecule type" value="Genomic_DNA"/>
</dbReference>
<protein>
    <recommendedName>
        <fullName evidence="8">Aminotransferase</fullName>
        <ecNumber evidence="8">2.6.1.-</ecNumber>
    </recommendedName>
</protein>
<dbReference type="PROSITE" id="PS00105">
    <property type="entry name" value="AA_TRANSFER_CLASS_1"/>
    <property type="match status" value="1"/>
</dbReference>
<evidence type="ECO:0000313" key="10">
    <source>
        <dbReference type="EMBL" id="QEX17780.1"/>
    </source>
</evidence>
<evidence type="ECO:0000256" key="5">
    <source>
        <dbReference type="ARBA" id="ARBA00022679"/>
    </source>
</evidence>
<keyword evidence="4 8" id="KW-0032">Aminotransferase</keyword>
<accession>A0A5J6MNY2</accession>
<evidence type="ECO:0000256" key="3">
    <source>
        <dbReference type="ARBA" id="ARBA00011738"/>
    </source>
</evidence>
<evidence type="ECO:0000256" key="1">
    <source>
        <dbReference type="ARBA" id="ARBA00001933"/>
    </source>
</evidence>
<comment type="subunit">
    <text evidence="3">Homodimer.</text>
</comment>
<dbReference type="InterPro" id="IPR015421">
    <property type="entry name" value="PyrdxlP-dep_Trfase_major"/>
</dbReference>
<dbReference type="InterPro" id="IPR050596">
    <property type="entry name" value="AspAT/PAT-like"/>
</dbReference>
<dbReference type="EC" id="2.6.1.-" evidence="8"/>
<evidence type="ECO:0000256" key="4">
    <source>
        <dbReference type="ARBA" id="ARBA00022576"/>
    </source>
</evidence>
<dbReference type="InterPro" id="IPR015422">
    <property type="entry name" value="PyrdxlP-dep_Trfase_small"/>
</dbReference>
<keyword evidence="11" id="KW-1185">Reference proteome</keyword>
<dbReference type="PANTHER" id="PTHR46383">
    <property type="entry name" value="ASPARTATE AMINOTRANSFERASE"/>
    <property type="match status" value="1"/>
</dbReference>
<dbReference type="AlphaFoldDB" id="A0A5J6MNY2"/>
<dbReference type="FunFam" id="3.40.640.10:FF:000033">
    <property type="entry name" value="Aspartate aminotransferase"/>
    <property type="match status" value="1"/>
</dbReference>
<proteinExistence type="inferred from homology"/>
<keyword evidence="6" id="KW-0663">Pyridoxal phosphate</keyword>
<evidence type="ECO:0000256" key="6">
    <source>
        <dbReference type="ARBA" id="ARBA00022898"/>
    </source>
</evidence>
<dbReference type="Gene3D" id="3.40.640.10">
    <property type="entry name" value="Type I PLP-dependent aspartate aminotransferase-like (Major domain)"/>
    <property type="match status" value="1"/>
</dbReference>
<comment type="cofactor">
    <cofactor evidence="1 8">
        <name>pyridoxal 5'-phosphate</name>
        <dbReference type="ChEBI" id="CHEBI:597326"/>
    </cofactor>
</comment>
<organism evidence="10 11">
    <name type="scientific">Hypericibacter terrae</name>
    <dbReference type="NCBI Taxonomy" id="2602015"/>
    <lineage>
        <taxon>Bacteria</taxon>
        <taxon>Pseudomonadati</taxon>
        <taxon>Pseudomonadota</taxon>
        <taxon>Alphaproteobacteria</taxon>
        <taxon>Rhodospirillales</taxon>
        <taxon>Dongiaceae</taxon>
        <taxon>Hypericibacter</taxon>
    </lineage>
</organism>
<evidence type="ECO:0000259" key="9">
    <source>
        <dbReference type="Pfam" id="PF00155"/>
    </source>
</evidence>
<dbReference type="SUPFAM" id="SSF53383">
    <property type="entry name" value="PLP-dependent transferases"/>
    <property type="match status" value="1"/>
</dbReference>
<dbReference type="Pfam" id="PF00155">
    <property type="entry name" value="Aminotran_1_2"/>
    <property type="match status" value="1"/>
</dbReference>